<dbReference type="AlphaFoldDB" id="A0A7S3C3M6"/>
<feature type="signal peptide" evidence="1">
    <location>
        <begin position="1"/>
        <end position="41"/>
    </location>
</feature>
<dbReference type="PROSITE" id="PS00436">
    <property type="entry name" value="PEROXIDASE_2"/>
    <property type="match status" value="1"/>
</dbReference>
<keyword evidence="1" id="KW-0732">Signal</keyword>
<feature type="chain" id="PRO_5030839795" evidence="1">
    <location>
        <begin position="42"/>
        <end position="404"/>
    </location>
</feature>
<dbReference type="EMBL" id="HBHX01070510">
    <property type="protein sequence ID" value="CAE0151411.1"/>
    <property type="molecule type" value="Transcribed_RNA"/>
</dbReference>
<sequence>MSPKKRLGACRPSCTVACRACARMTFRRFSFLLFTVDFVRAACPFANSGSSLVRRRRISQFPDIDPYKGEGLLNVGKGCWGHCDLKAGNCSYCGTGQCCRQQDYDHGVTGCELANGVTGSRCGHFWHPNQDWLKNKGRSCSGHCDAFGGECGFCGSGQCCRQVDSERCVPGCEAANMMSSGPASQCGNWWVHDDAATDPFSCVPVMSVPSVTDPGTPITDPGSTEPGGSGGTGLLRAGQGCNAACRMTVGYGGNCSFCGTGQCCQRIDWYRGVADCELAENVTQAVCGFWSRPHPEPLDFRISLPHGSYPTLQPETLPNANGEPNTSSWLINILPANTLEDHVTPSYSGQGGQPWSRFEMALVRDLLLRETRRAGVSRDEVSGARMLRLAFHDCLHSHETRMTE</sequence>
<organism evidence="2">
    <name type="scientific">Haptolina ericina</name>
    <dbReference type="NCBI Taxonomy" id="156174"/>
    <lineage>
        <taxon>Eukaryota</taxon>
        <taxon>Haptista</taxon>
        <taxon>Haptophyta</taxon>
        <taxon>Prymnesiophyceae</taxon>
        <taxon>Prymnesiales</taxon>
        <taxon>Prymnesiaceae</taxon>
        <taxon>Haptolina</taxon>
    </lineage>
</organism>
<gene>
    <name evidence="2" type="ORF">HERI1096_LOCUS38925</name>
</gene>
<proteinExistence type="predicted"/>
<dbReference type="GO" id="GO:0004601">
    <property type="term" value="F:peroxidase activity"/>
    <property type="evidence" value="ECO:0007669"/>
    <property type="project" value="InterPro"/>
</dbReference>
<name>A0A7S3C3M6_9EUKA</name>
<evidence type="ECO:0000313" key="2">
    <source>
        <dbReference type="EMBL" id="CAE0151411.1"/>
    </source>
</evidence>
<reference evidence="2" key="1">
    <citation type="submission" date="2021-01" db="EMBL/GenBank/DDBJ databases">
        <authorList>
            <person name="Corre E."/>
            <person name="Pelletier E."/>
            <person name="Niang G."/>
            <person name="Scheremetjew M."/>
            <person name="Finn R."/>
            <person name="Kale V."/>
            <person name="Holt S."/>
            <person name="Cochrane G."/>
            <person name="Meng A."/>
            <person name="Brown T."/>
            <person name="Cohen L."/>
        </authorList>
    </citation>
    <scope>NUCLEOTIDE SEQUENCE</scope>
    <source>
        <strain evidence="2">CCMP281</strain>
    </source>
</reference>
<dbReference type="InterPro" id="IPR019794">
    <property type="entry name" value="Peroxidases_AS"/>
</dbReference>
<evidence type="ECO:0000256" key="1">
    <source>
        <dbReference type="SAM" id="SignalP"/>
    </source>
</evidence>
<protein>
    <submittedName>
        <fullName evidence="2">Uncharacterized protein</fullName>
    </submittedName>
</protein>
<accession>A0A7S3C3M6</accession>